<dbReference type="GO" id="GO:0000041">
    <property type="term" value="P:transition metal ion transport"/>
    <property type="evidence" value="ECO:0007669"/>
    <property type="project" value="InterPro"/>
</dbReference>
<comment type="caution">
    <text evidence="8">The sequence shown here is derived from an EMBL/GenBank/DDBJ whole genome shotgun (WGS) entry which is preliminary data.</text>
</comment>
<evidence type="ECO:0000256" key="7">
    <source>
        <dbReference type="SAM" id="Phobius"/>
    </source>
</evidence>
<feature type="transmembrane region" description="Helical" evidence="7">
    <location>
        <begin position="98"/>
        <end position="118"/>
    </location>
</feature>
<dbReference type="Gene3D" id="1.10.1760.20">
    <property type="match status" value="1"/>
</dbReference>
<evidence type="ECO:0000256" key="6">
    <source>
        <dbReference type="ARBA" id="ARBA00023136"/>
    </source>
</evidence>
<gene>
    <name evidence="8" type="ORF">CWC19_11740</name>
    <name evidence="9" type="ORF">CWC20_11830</name>
</gene>
<reference evidence="8" key="3">
    <citation type="submission" date="2019-09" db="EMBL/GenBank/DDBJ databases">
        <title>Co-occurence of chitin degradation, pigmentation and bioactivity in marine Pseudoalteromonas.</title>
        <authorList>
            <person name="Sonnenschein E.C."/>
            <person name="Bech P.K."/>
        </authorList>
    </citation>
    <scope>NUCLEOTIDE SEQUENCE</scope>
    <source>
        <strain evidence="8">S3790</strain>
    </source>
</reference>
<dbReference type="Proteomes" id="UP000307164">
    <property type="component" value="Unassembled WGS sequence"/>
</dbReference>
<evidence type="ECO:0000313" key="10">
    <source>
        <dbReference type="Proteomes" id="UP000307164"/>
    </source>
</evidence>
<keyword evidence="2" id="KW-0813">Transport</keyword>
<reference evidence="10 11" key="2">
    <citation type="submission" date="2019-06" db="EMBL/GenBank/DDBJ databases">
        <title>Co-occurence of chitin degradation, pigmentation and bioactivity in marine Pseudoalteromonas.</title>
        <authorList>
            <person name="Sonnenschein E.C."/>
            <person name="Bech P.K."/>
        </authorList>
    </citation>
    <scope>NUCLEOTIDE SEQUENCE [LARGE SCALE GENOMIC DNA]</scope>
    <source>
        <strain evidence="11">S3790</strain>
        <strain evidence="9 10">S3895</strain>
    </source>
</reference>
<dbReference type="AlphaFoldDB" id="A0A5S3V824"/>
<evidence type="ECO:0000313" key="8">
    <source>
        <dbReference type="EMBL" id="TMO67985.1"/>
    </source>
</evidence>
<keyword evidence="5 7" id="KW-1133">Transmembrane helix</keyword>
<evidence type="ECO:0000313" key="9">
    <source>
        <dbReference type="EMBL" id="TMO73914.1"/>
    </source>
</evidence>
<feature type="transmembrane region" description="Helical" evidence="7">
    <location>
        <begin position="58"/>
        <end position="86"/>
    </location>
</feature>
<keyword evidence="4 7" id="KW-0812">Transmembrane</keyword>
<evidence type="ECO:0000313" key="11">
    <source>
        <dbReference type="Proteomes" id="UP000307217"/>
    </source>
</evidence>
<dbReference type="EMBL" id="PNBX01000047">
    <property type="protein sequence ID" value="TMO67985.1"/>
    <property type="molecule type" value="Genomic_DNA"/>
</dbReference>
<dbReference type="Pfam" id="PF01891">
    <property type="entry name" value="CbiM"/>
    <property type="match status" value="1"/>
</dbReference>
<organism evidence="8 11">
    <name type="scientific">Pseudoalteromonas aurantia</name>
    <dbReference type="NCBI Taxonomy" id="43654"/>
    <lineage>
        <taxon>Bacteria</taxon>
        <taxon>Pseudomonadati</taxon>
        <taxon>Pseudomonadota</taxon>
        <taxon>Gammaproteobacteria</taxon>
        <taxon>Alteromonadales</taxon>
        <taxon>Pseudoalteromonadaceae</taxon>
        <taxon>Pseudoalteromonas</taxon>
    </lineage>
</organism>
<dbReference type="OrthoDB" id="5297929at2"/>
<keyword evidence="10" id="KW-1185">Reference proteome</keyword>
<sequence>MFEAFITGILLLLTFNKSECYALLTSPARQSGVFACSLVLALLWQIKAGILPYLNIHILGVTAITLVMGWRLASLCALLSTSLLWYFTPLSASEFAPFLLLTALAPIYLSYGLFVLCYNFLPRHFFVYIFVCAFICAGLVGAAKIMLNTGYFWWSGVYPWQTLYDNYLFYSVLIWFPEAMLNGMAITLLITYRPEWVKTFYDREYLDK</sequence>
<dbReference type="EMBL" id="PNBW01000052">
    <property type="protein sequence ID" value="TMO73914.1"/>
    <property type="molecule type" value="Genomic_DNA"/>
</dbReference>
<evidence type="ECO:0000256" key="2">
    <source>
        <dbReference type="ARBA" id="ARBA00022448"/>
    </source>
</evidence>
<dbReference type="GO" id="GO:0005886">
    <property type="term" value="C:plasma membrane"/>
    <property type="evidence" value="ECO:0007669"/>
    <property type="project" value="UniProtKB-SubCell"/>
</dbReference>
<evidence type="ECO:0008006" key="12">
    <source>
        <dbReference type="Google" id="ProtNLM"/>
    </source>
</evidence>
<name>A0A5S3V824_9GAMM</name>
<keyword evidence="6 7" id="KW-0472">Membrane</keyword>
<accession>A0A5S3V824</accession>
<feature type="transmembrane region" description="Helical" evidence="7">
    <location>
        <begin position="30"/>
        <end position="46"/>
    </location>
</feature>
<protein>
    <recommendedName>
        <fullName evidence="12">Energy-coupling factor ABC transporter permease</fullName>
    </recommendedName>
</protein>
<comment type="subcellular location">
    <subcellularLocation>
        <location evidence="1">Cell membrane</location>
        <topology evidence="1">Multi-pass membrane protein</topology>
    </subcellularLocation>
</comment>
<evidence type="ECO:0000256" key="1">
    <source>
        <dbReference type="ARBA" id="ARBA00004651"/>
    </source>
</evidence>
<dbReference type="RefSeq" id="WP_138592046.1">
    <property type="nucleotide sequence ID" value="NZ_PNBW01000052.1"/>
</dbReference>
<proteinExistence type="predicted"/>
<dbReference type="Proteomes" id="UP000307217">
    <property type="component" value="Unassembled WGS sequence"/>
</dbReference>
<feature type="transmembrane region" description="Helical" evidence="7">
    <location>
        <begin position="125"/>
        <end position="147"/>
    </location>
</feature>
<evidence type="ECO:0000256" key="5">
    <source>
        <dbReference type="ARBA" id="ARBA00022989"/>
    </source>
</evidence>
<dbReference type="InterPro" id="IPR002751">
    <property type="entry name" value="CbiM/NikMN"/>
</dbReference>
<keyword evidence="3" id="KW-1003">Cell membrane</keyword>
<reference evidence="8 11" key="1">
    <citation type="submission" date="2018-01" db="EMBL/GenBank/DDBJ databases">
        <authorList>
            <person name="Paulsen S."/>
            <person name="Gram L.K."/>
        </authorList>
    </citation>
    <scope>NUCLEOTIDE SEQUENCE [LARGE SCALE GENOMIC DNA]</scope>
    <source>
        <strain evidence="8 11">S3790</strain>
        <strain evidence="9">S3895</strain>
    </source>
</reference>
<evidence type="ECO:0000256" key="4">
    <source>
        <dbReference type="ARBA" id="ARBA00022692"/>
    </source>
</evidence>
<evidence type="ECO:0000256" key="3">
    <source>
        <dbReference type="ARBA" id="ARBA00022475"/>
    </source>
</evidence>
<feature type="transmembrane region" description="Helical" evidence="7">
    <location>
        <begin position="167"/>
        <end position="190"/>
    </location>
</feature>